<dbReference type="EMBL" id="JPGY02000001">
    <property type="protein sequence ID" value="KRU13961.1"/>
    <property type="molecule type" value="Genomic_DNA"/>
</dbReference>
<dbReference type="AlphaFoldDB" id="A0A0H3J7Z1"/>
<dbReference type="Pfam" id="PF00158">
    <property type="entry name" value="Sigma54_activat"/>
    <property type="match status" value="1"/>
</dbReference>
<dbReference type="PRINTS" id="PR01590">
    <property type="entry name" value="HTHFIS"/>
</dbReference>
<dbReference type="InterPro" id="IPR003593">
    <property type="entry name" value="AAA+_ATPase"/>
</dbReference>
<dbReference type="PROSITE" id="PS00688">
    <property type="entry name" value="SIGMA54_INTERACT_3"/>
    <property type="match status" value="1"/>
</dbReference>
<dbReference type="NCBIfam" id="TIGR00229">
    <property type="entry name" value="sensory_box"/>
    <property type="match status" value="1"/>
</dbReference>
<dbReference type="GeneID" id="93076074"/>
<reference evidence="10 11" key="3">
    <citation type="journal article" name="Genome Announc.">
        <title>Improved Draft Genome Sequence of Clostridium pasteurianum Strain ATCC 6013 (DSM 525) Using a Hybrid Next-Generation Sequencing Approach.</title>
        <authorList>
            <person name="Pyne M.E."/>
            <person name="Utturkar S."/>
            <person name="Brown S.D."/>
            <person name="Moo-Young M."/>
            <person name="Chung D.A."/>
            <person name="Chou C.P."/>
        </authorList>
    </citation>
    <scope>NUCLEOTIDE SEQUENCE [LARGE SCALE GENOMIC DNA]</scope>
    <source>
        <strain evidence="10 11">ATCC 6013</strain>
    </source>
</reference>
<feature type="domain" description="PAS" evidence="8">
    <location>
        <begin position="3"/>
        <end position="73"/>
    </location>
</feature>
<dbReference type="KEGG" id="cpae:CPAST_c39960"/>
<proteinExistence type="predicted"/>
<dbReference type="SUPFAM" id="SSF52540">
    <property type="entry name" value="P-loop containing nucleoside triphosphate hydrolases"/>
    <property type="match status" value="1"/>
</dbReference>
<dbReference type="InterPro" id="IPR058031">
    <property type="entry name" value="AAA_lid_NorR"/>
</dbReference>
<dbReference type="PROSITE" id="PS00676">
    <property type="entry name" value="SIGMA54_INTERACT_2"/>
    <property type="match status" value="1"/>
</dbReference>
<dbReference type="KEGG" id="cpat:CLPA_c39960"/>
<dbReference type="eggNOG" id="COG3829">
    <property type="taxonomic scope" value="Bacteria"/>
</dbReference>
<dbReference type="PANTHER" id="PTHR32071:SF57">
    <property type="entry name" value="C4-DICARBOXYLATE TRANSPORT TRANSCRIPTIONAL REGULATORY PROTEIN DCTD"/>
    <property type="match status" value="1"/>
</dbReference>
<dbReference type="Proteomes" id="UP000030905">
    <property type="component" value="Chromosome"/>
</dbReference>
<dbReference type="FunFam" id="3.40.50.300:FF:000006">
    <property type="entry name" value="DNA-binding transcriptional regulator NtrC"/>
    <property type="match status" value="1"/>
</dbReference>
<dbReference type="Gene3D" id="1.10.8.60">
    <property type="match status" value="1"/>
</dbReference>
<evidence type="ECO:0000313" key="10">
    <source>
        <dbReference type="EMBL" id="KRU13961.1"/>
    </source>
</evidence>
<dbReference type="Pfam" id="PF02954">
    <property type="entry name" value="HTH_8"/>
    <property type="match status" value="1"/>
</dbReference>
<dbReference type="GO" id="GO:0043565">
    <property type="term" value="F:sequence-specific DNA binding"/>
    <property type="evidence" value="ECO:0007669"/>
    <property type="project" value="InterPro"/>
</dbReference>
<evidence type="ECO:0000256" key="6">
    <source>
        <dbReference type="SAM" id="Coils"/>
    </source>
</evidence>
<keyword evidence="12" id="KW-1185">Reference proteome</keyword>
<protein>
    <submittedName>
        <fullName evidence="10">PAS modulated sigma54 specific transcriptional regulator, Fis family</fullName>
    </submittedName>
    <submittedName>
        <fullName evidence="9">Sigma-54 dependent transcription regulator</fullName>
    </submittedName>
</protein>
<dbReference type="PATRIC" id="fig|1262449.3.peg.2135"/>
<dbReference type="InterPro" id="IPR000014">
    <property type="entry name" value="PAS"/>
</dbReference>
<dbReference type="RefSeq" id="WP_003445029.1">
    <property type="nucleotide sequence ID" value="NZ_ANZB01000006.1"/>
</dbReference>
<sequence length="571" mass="64704">MFLKKSFESAIQNISEAVIGIDKNGILIIANNKAEELLSINSKEDIGKYIEDVVPETKLNRILKTGKNELNKNFFANNREFITSRIAIYIEGTIKGAIAVFQDITDNKRMKQELLNNEMYIDILNTIMNTLNECIVLVNEMGVITMMSKAYKEFLGCSNPEGKDVRDVIENTKLYEVIKNGNVKIGDIQEINGNKMIAVRVPIKEGNKIIGAVGKVIFKDIGDFYTLSRKLNNLEREIAIYKNELGKERKAKYSIENIIGRSSKIQEVKSIALKVAKTDSNVLITGESGTGKELFAHGIHNASGRYLGPFIEINCAAIPSELFEAELFGYEEGAFTGAKKGGKKGKFELANGGTIFLDEIGDMPMHMQVKLLKVIQDREIERIGGNIIKEIDVRIIAATNRNLENHVKQGKFREDLYYRLNVMRITLPPLRDRKEDISLLANNLRIKIASKLGIYVEGISKEAMTCITKYDWPGNVRELENVIERAIDLLDSDLIIKTNHLPKRLTKYKLNKYINYDNDGKYLKDIISEVEKHVILNILNKNNWNKNKTANILGISRAGLYKKIEEYKLKM</sequence>
<dbReference type="InterPro" id="IPR013767">
    <property type="entry name" value="PAS_fold"/>
</dbReference>
<reference evidence="9 12" key="1">
    <citation type="journal article" date="2015" name="Genome Announc.">
        <title>Complete Genome Sequence of the Nitrogen-Fixing and Solvent-Producing Clostridium pasteurianum DSM 525.</title>
        <authorList>
            <person name="Poehlein A."/>
            <person name="Grosse-Honebrink A."/>
            <person name="Zhang Y."/>
            <person name="Minton N.P."/>
            <person name="Daniel R."/>
        </authorList>
    </citation>
    <scope>NUCLEOTIDE SEQUENCE [LARGE SCALE GENOMIC DNA]</scope>
    <source>
        <strain evidence="9">DSM 525</strain>
        <strain evidence="12">DSM 525 / ATCC 6013</strain>
    </source>
</reference>
<dbReference type="InterPro" id="IPR027417">
    <property type="entry name" value="P-loop_NTPase"/>
</dbReference>
<dbReference type="Pfam" id="PF13426">
    <property type="entry name" value="PAS_9"/>
    <property type="match status" value="1"/>
</dbReference>
<dbReference type="Proteomes" id="UP000028042">
    <property type="component" value="Unassembled WGS sequence"/>
</dbReference>
<evidence type="ECO:0000259" key="7">
    <source>
        <dbReference type="PROSITE" id="PS50045"/>
    </source>
</evidence>
<keyword evidence="4" id="KW-0238">DNA-binding</keyword>
<feature type="domain" description="Sigma-54 factor interaction" evidence="7">
    <location>
        <begin position="258"/>
        <end position="488"/>
    </location>
</feature>
<dbReference type="CDD" id="cd00009">
    <property type="entry name" value="AAA"/>
    <property type="match status" value="1"/>
</dbReference>
<dbReference type="GO" id="GO:0006355">
    <property type="term" value="P:regulation of DNA-templated transcription"/>
    <property type="evidence" value="ECO:0007669"/>
    <property type="project" value="InterPro"/>
</dbReference>
<dbReference type="InterPro" id="IPR025943">
    <property type="entry name" value="Sigma_54_int_dom_ATP-bd_2"/>
</dbReference>
<dbReference type="InterPro" id="IPR002078">
    <property type="entry name" value="Sigma_54_int"/>
</dbReference>
<dbReference type="Pfam" id="PF00989">
    <property type="entry name" value="PAS"/>
    <property type="match status" value="1"/>
</dbReference>
<dbReference type="EMBL" id="CP009268">
    <property type="protein sequence ID" value="AJA54014.1"/>
    <property type="molecule type" value="Genomic_DNA"/>
</dbReference>
<dbReference type="InterPro" id="IPR002197">
    <property type="entry name" value="HTH_Fis"/>
</dbReference>
<organism evidence="9 12">
    <name type="scientific">Clostridium pasteurianum DSM 525 = ATCC 6013</name>
    <dbReference type="NCBI Taxonomy" id="1262449"/>
    <lineage>
        <taxon>Bacteria</taxon>
        <taxon>Bacillati</taxon>
        <taxon>Bacillota</taxon>
        <taxon>Clostridia</taxon>
        <taxon>Eubacteriales</taxon>
        <taxon>Clostridiaceae</taxon>
        <taxon>Clostridium</taxon>
    </lineage>
</organism>
<dbReference type="SMART" id="SM00382">
    <property type="entry name" value="AAA"/>
    <property type="match status" value="1"/>
</dbReference>
<feature type="coiled-coil region" evidence="6">
    <location>
        <begin position="224"/>
        <end position="251"/>
    </location>
</feature>
<dbReference type="SUPFAM" id="SSF46689">
    <property type="entry name" value="Homeodomain-like"/>
    <property type="match status" value="1"/>
</dbReference>
<evidence type="ECO:0000259" key="8">
    <source>
        <dbReference type="PROSITE" id="PS50112"/>
    </source>
</evidence>
<dbReference type="Gene3D" id="3.40.50.300">
    <property type="entry name" value="P-loop containing nucleotide triphosphate hydrolases"/>
    <property type="match status" value="1"/>
</dbReference>
<evidence type="ECO:0000256" key="4">
    <source>
        <dbReference type="ARBA" id="ARBA00023125"/>
    </source>
</evidence>
<dbReference type="InterPro" id="IPR035965">
    <property type="entry name" value="PAS-like_dom_sf"/>
</dbReference>
<reference evidence="10" key="2">
    <citation type="submission" date="2015-10" db="EMBL/GenBank/DDBJ databases">
        <title>Improved Draft Genome Sequence of Clostridium pasteurianum Strain ATCC 6013 (DSM 525) Using a Hybrid Next-Generation Sequencing Approach.</title>
        <authorList>
            <person name="Pyne M.E."/>
            <person name="Utturkar S.M."/>
            <person name="Brown S.D."/>
            <person name="Moo-Young M."/>
            <person name="Chung D.A."/>
            <person name="Chou P.C."/>
        </authorList>
    </citation>
    <scope>NUCLEOTIDE SEQUENCE</scope>
    <source>
        <strain evidence="10">ATCC 6013</strain>
    </source>
</reference>
<evidence type="ECO:0000313" key="9">
    <source>
        <dbReference type="EMBL" id="AJA54014.1"/>
    </source>
</evidence>
<accession>A0A0H3J7Z1</accession>
<evidence type="ECO:0000313" key="12">
    <source>
        <dbReference type="Proteomes" id="UP000030905"/>
    </source>
</evidence>
<gene>
    <name evidence="9" type="ORF">CLPA_c39960</name>
    <name evidence="10" type="ORF">CP6013_03217</name>
</gene>
<keyword evidence="5" id="KW-0804">Transcription</keyword>
<dbReference type="Gene3D" id="3.30.450.20">
    <property type="entry name" value="PAS domain"/>
    <property type="match status" value="2"/>
</dbReference>
<dbReference type="PROSITE" id="PS50112">
    <property type="entry name" value="PAS"/>
    <property type="match status" value="1"/>
</dbReference>
<keyword evidence="6" id="KW-0175">Coiled coil</keyword>
<dbReference type="Pfam" id="PF25601">
    <property type="entry name" value="AAA_lid_14"/>
    <property type="match status" value="1"/>
</dbReference>
<keyword evidence="2" id="KW-0067">ATP-binding</keyword>
<name>A0A0H3J7Z1_CLOPA</name>
<dbReference type="InterPro" id="IPR009057">
    <property type="entry name" value="Homeodomain-like_sf"/>
</dbReference>
<dbReference type="PROSITE" id="PS00675">
    <property type="entry name" value="SIGMA54_INTERACT_1"/>
    <property type="match status" value="1"/>
</dbReference>
<dbReference type="SUPFAM" id="SSF55785">
    <property type="entry name" value="PYP-like sensor domain (PAS domain)"/>
    <property type="match status" value="2"/>
</dbReference>
<dbReference type="Gene3D" id="1.10.10.60">
    <property type="entry name" value="Homeodomain-like"/>
    <property type="match status" value="1"/>
</dbReference>
<dbReference type="PROSITE" id="PS50045">
    <property type="entry name" value="SIGMA54_INTERACT_4"/>
    <property type="match status" value="1"/>
</dbReference>
<evidence type="ECO:0000313" key="11">
    <source>
        <dbReference type="Proteomes" id="UP000028042"/>
    </source>
</evidence>
<evidence type="ECO:0000256" key="5">
    <source>
        <dbReference type="ARBA" id="ARBA00023163"/>
    </source>
</evidence>
<dbReference type="GO" id="GO:0005524">
    <property type="term" value="F:ATP binding"/>
    <property type="evidence" value="ECO:0007669"/>
    <property type="project" value="UniProtKB-KW"/>
</dbReference>
<dbReference type="SMART" id="SM00091">
    <property type="entry name" value="PAS"/>
    <property type="match status" value="2"/>
</dbReference>
<evidence type="ECO:0000256" key="3">
    <source>
        <dbReference type="ARBA" id="ARBA00023015"/>
    </source>
</evidence>
<evidence type="ECO:0000256" key="2">
    <source>
        <dbReference type="ARBA" id="ARBA00022840"/>
    </source>
</evidence>
<evidence type="ECO:0000256" key="1">
    <source>
        <dbReference type="ARBA" id="ARBA00022741"/>
    </source>
</evidence>
<dbReference type="InterPro" id="IPR025662">
    <property type="entry name" value="Sigma_54_int_dom_ATP-bd_1"/>
</dbReference>
<keyword evidence="1" id="KW-0547">Nucleotide-binding</keyword>
<keyword evidence="3" id="KW-0805">Transcription regulation</keyword>
<dbReference type="InterPro" id="IPR025944">
    <property type="entry name" value="Sigma_54_int_dom_CS"/>
</dbReference>
<dbReference type="PANTHER" id="PTHR32071">
    <property type="entry name" value="TRANSCRIPTIONAL REGULATORY PROTEIN"/>
    <property type="match status" value="1"/>
</dbReference>